<evidence type="ECO:0000313" key="2">
    <source>
        <dbReference type="Proteomes" id="UP001237642"/>
    </source>
</evidence>
<gene>
    <name evidence="1" type="ORF">POM88_007126</name>
</gene>
<organism evidence="1 2">
    <name type="scientific">Heracleum sosnowskyi</name>
    <dbReference type="NCBI Taxonomy" id="360622"/>
    <lineage>
        <taxon>Eukaryota</taxon>
        <taxon>Viridiplantae</taxon>
        <taxon>Streptophyta</taxon>
        <taxon>Embryophyta</taxon>
        <taxon>Tracheophyta</taxon>
        <taxon>Spermatophyta</taxon>
        <taxon>Magnoliopsida</taxon>
        <taxon>eudicotyledons</taxon>
        <taxon>Gunneridae</taxon>
        <taxon>Pentapetalae</taxon>
        <taxon>asterids</taxon>
        <taxon>campanulids</taxon>
        <taxon>Apiales</taxon>
        <taxon>Apiaceae</taxon>
        <taxon>Apioideae</taxon>
        <taxon>apioid superclade</taxon>
        <taxon>Tordylieae</taxon>
        <taxon>Tordyliinae</taxon>
        <taxon>Heracleum</taxon>
    </lineage>
</organism>
<dbReference type="AlphaFoldDB" id="A0AAD8N789"/>
<reference evidence="1" key="1">
    <citation type="submission" date="2023-02" db="EMBL/GenBank/DDBJ databases">
        <title>Genome of toxic invasive species Heracleum sosnowskyi carries increased number of genes despite the absence of recent whole-genome duplications.</title>
        <authorList>
            <person name="Schelkunov M."/>
            <person name="Shtratnikova V."/>
            <person name="Makarenko M."/>
            <person name="Klepikova A."/>
            <person name="Omelchenko D."/>
            <person name="Novikova G."/>
            <person name="Obukhova E."/>
            <person name="Bogdanov V."/>
            <person name="Penin A."/>
            <person name="Logacheva M."/>
        </authorList>
    </citation>
    <scope>NUCLEOTIDE SEQUENCE</scope>
    <source>
        <strain evidence="1">Hsosn_3</strain>
        <tissue evidence="1">Leaf</tissue>
    </source>
</reference>
<sequence>MDLCNHANNETERALLEECYIHHQSRTTFRWSLIDTSRIPLTKQYYVFLYHCSFLNCRKISSSVTSVYLPAASGACFLLSATSPTNDSFCTYLVNSILSFHHYICWSLCGLLMHISTRLPQENKIMQGA</sequence>
<name>A0AAD8N789_9APIA</name>
<proteinExistence type="predicted"/>
<accession>A0AAD8N789</accession>
<reference evidence="1" key="2">
    <citation type="submission" date="2023-05" db="EMBL/GenBank/DDBJ databases">
        <authorList>
            <person name="Schelkunov M.I."/>
        </authorList>
    </citation>
    <scope>NUCLEOTIDE SEQUENCE</scope>
    <source>
        <strain evidence="1">Hsosn_3</strain>
        <tissue evidence="1">Leaf</tissue>
    </source>
</reference>
<dbReference type="EMBL" id="JAUIZM010000002">
    <property type="protein sequence ID" value="KAK1397263.1"/>
    <property type="molecule type" value="Genomic_DNA"/>
</dbReference>
<keyword evidence="2" id="KW-1185">Reference proteome</keyword>
<comment type="caution">
    <text evidence="1">The sequence shown here is derived from an EMBL/GenBank/DDBJ whole genome shotgun (WGS) entry which is preliminary data.</text>
</comment>
<dbReference type="Proteomes" id="UP001237642">
    <property type="component" value="Unassembled WGS sequence"/>
</dbReference>
<protein>
    <submittedName>
        <fullName evidence="1">Uncharacterized protein</fullName>
    </submittedName>
</protein>
<evidence type="ECO:0000313" key="1">
    <source>
        <dbReference type="EMBL" id="KAK1397263.1"/>
    </source>
</evidence>